<dbReference type="SMART" id="SM00331">
    <property type="entry name" value="PP2C_SIG"/>
    <property type="match status" value="1"/>
</dbReference>
<dbReference type="InterPro" id="IPR035965">
    <property type="entry name" value="PAS-like_dom_sf"/>
</dbReference>
<dbReference type="PROSITE" id="PS51746">
    <property type="entry name" value="PPM_2"/>
    <property type="match status" value="1"/>
</dbReference>
<gene>
    <name evidence="3" type="ORF">CSW57_03775</name>
</gene>
<protein>
    <submittedName>
        <fullName evidence="3">Histidine kinase</fullName>
    </submittedName>
</protein>
<dbReference type="Proteomes" id="UP000225108">
    <property type="component" value="Unassembled WGS sequence"/>
</dbReference>
<keyword evidence="1" id="KW-0378">Hydrolase</keyword>
<dbReference type="GO" id="GO:0016791">
    <property type="term" value="F:phosphatase activity"/>
    <property type="evidence" value="ECO:0007669"/>
    <property type="project" value="TreeGrafter"/>
</dbReference>
<reference evidence="3 4" key="1">
    <citation type="submission" date="2017-10" db="EMBL/GenBank/DDBJ databases">
        <title>The draft genome sequence of Williamsia sp. BULT 1.1 isolated from the semi-arid grassland soils from South Africa.</title>
        <authorList>
            <person name="Kabwe M.H."/>
            <person name="Govender N."/>
            <person name="Mutseka Lunga P."/>
            <person name="Vikram S."/>
            <person name="Makhalanyane T.P."/>
        </authorList>
    </citation>
    <scope>NUCLEOTIDE SEQUENCE [LARGE SCALE GENOMIC DNA]</scope>
    <source>
        <strain evidence="3 4">BULT 1.1</strain>
    </source>
</reference>
<proteinExistence type="predicted"/>
<organism evidence="3 4">
    <name type="scientific">Williamsia marianensis</name>
    <dbReference type="NCBI Taxonomy" id="85044"/>
    <lineage>
        <taxon>Bacteria</taxon>
        <taxon>Bacillati</taxon>
        <taxon>Actinomycetota</taxon>
        <taxon>Actinomycetes</taxon>
        <taxon>Mycobacteriales</taxon>
        <taxon>Nocardiaceae</taxon>
        <taxon>Williamsia</taxon>
    </lineage>
</organism>
<name>A0A2G3PRI2_WILMA</name>
<keyword evidence="3" id="KW-0808">Transferase</keyword>
<dbReference type="Pfam" id="PF07228">
    <property type="entry name" value="SpoIIE"/>
    <property type="match status" value="1"/>
</dbReference>
<comment type="caution">
    <text evidence="3">The sequence shown here is derived from an EMBL/GenBank/DDBJ whole genome shotgun (WGS) entry which is preliminary data.</text>
</comment>
<dbReference type="InterPro" id="IPR036457">
    <property type="entry name" value="PPM-type-like_dom_sf"/>
</dbReference>
<dbReference type="GO" id="GO:0016301">
    <property type="term" value="F:kinase activity"/>
    <property type="evidence" value="ECO:0007669"/>
    <property type="project" value="UniProtKB-KW"/>
</dbReference>
<dbReference type="Gene3D" id="3.60.40.10">
    <property type="entry name" value="PPM-type phosphatase domain"/>
    <property type="match status" value="1"/>
</dbReference>
<dbReference type="PANTHER" id="PTHR43156:SF2">
    <property type="entry name" value="STAGE II SPORULATION PROTEIN E"/>
    <property type="match status" value="1"/>
</dbReference>
<dbReference type="SUPFAM" id="SSF81606">
    <property type="entry name" value="PP2C-like"/>
    <property type="match status" value="1"/>
</dbReference>
<keyword evidence="3" id="KW-0418">Kinase</keyword>
<evidence type="ECO:0000313" key="3">
    <source>
        <dbReference type="EMBL" id="PHV68361.1"/>
    </source>
</evidence>
<dbReference type="Pfam" id="PF13426">
    <property type="entry name" value="PAS_9"/>
    <property type="match status" value="1"/>
</dbReference>
<dbReference type="InterPro" id="IPR000014">
    <property type="entry name" value="PAS"/>
</dbReference>
<dbReference type="CDD" id="cd00130">
    <property type="entry name" value="PAS"/>
    <property type="match status" value="1"/>
</dbReference>
<dbReference type="SUPFAM" id="SSF55785">
    <property type="entry name" value="PYP-like sensor domain (PAS domain)"/>
    <property type="match status" value="1"/>
</dbReference>
<feature type="domain" description="PPM-type phosphatase" evidence="2">
    <location>
        <begin position="184"/>
        <end position="402"/>
    </location>
</feature>
<evidence type="ECO:0000313" key="4">
    <source>
        <dbReference type="Proteomes" id="UP000225108"/>
    </source>
</evidence>
<dbReference type="NCBIfam" id="TIGR00229">
    <property type="entry name" value="sensory_box"/>
    <property type="match status" value="1"/>
</dbReference>
<dbReference type="PANTHER" id="PTHR43156">
    <property type="entry name" value="STAGE II SPORULATION PROTEIN E-RELATED"/>
    <property type="match status" value="1"/>
</dbReference>
<dbReference type="Gene3D" id="3.30.450.20">
    <property type="entry name" value="PAS domain"/>
    <property type="match status" value="1"/>
</dbReference>
<sequence>MQRNPGEIRQLSDRSDEHADILEENLEDLYENAPCGYLSTWPDGRIARINATLASWLGFERDALLDEPFTDLLTAGGRIHYETHFAPLLQLEGELSGITVDLVAAQGERLPVFVTANVKTDDTGSVVLVRITLQDARDRRTYEKQLLEERRMAEHERARVQVLASTLQRSLLPPSLTPPAGMDAAAYYHPASTDDVGGDFYDLFALSDHKWGFFLGDVCGKGATAAAVTSLTRYTLRSAAVFDDDPVAVLHNLDAVLHSNYHGDEPRFCTVVFGVLTRRDDGFDVHLASGGHPPALLLTADGEAEYISTEGGQFVGILRDPKFVSKRVHLSAGDTLVLYTDGLTEARIGPGPERYDDDGALIEFAAAHTPTTAEQIVDDLRELLAGFGTGLEDDTAVMALGVARENTSI</sequence>
<dbReference type="AlphaFoldDB" id="A0A2G3PRI2"/>
<evidence type="ECO:0000256" key="1">
    <source>
        <dbReference type="ARBA" id="ARBA00022801"/>
    </source>
</evidence>
<dbReference type="RefSeq" id="WP_099381497.1">
    <property type="nucleotide sequence ID" value="NZ_PEBD01000004.1"/>
</dbReference>
<accession>A0A2G3PRI2</accession>
<dbReference type="InterPro" id="IPR001932">
    <property type="entry name" value="PPM-type_phosphatase-like_dom"/>
</dbReference>
<dbReference type="EMBL" id="PEBD01000004">
    <property type="protein sequence ID" value="PHV68361.1"/>
    <property type="molecule type" value="Genomic_DNA"/>
</dbReference>
<evidence type="ECO:0000259" key="2">
    <source>
        <dbReference type="PROSITE" id="PS51746"/>
    </source>
</evidence>
<dbReference type="InterPro" id="IPR052016">
    <property type="entry name" value="Bact_Sigma-Reg"/>
</dbReference>